<dbReference type="OrthoDB" id="10036177at2759"/>
<dbReference type="PANTHER" id="PTHR22227:SF3">
    <property type="entry name" value="PABIR FAMILY MEMBER 1"/>
    <property type="match status" value="1"/>
</dbReference>
<evidence type="ECO:0000313" key="2">
    <source>
        <dbReference type="Ensembl" id="ENSCAFP00000027858.4"/>
    </source>
</evidence>
<reference evidence="3" key="3">
    <citation type="submission" date="2025-05" db="UniProtKB">
        <authorList>
            <consortium name="Ensembl"/>
        </authorList>
    </citation>
    <scope>IDENTIFICATION</scope>
</reference>
<reference evidence="2 4" key="1">
    <citation type="journal article" date="2005" name="Nature">
        <title>Genome sequence, comparative analysis and haplotype structure of the domestic dog.</title>
        <authorList>
            <consortium name="Broad Sequencing Platform"/>
            <person name="Lindblad-Toh K."/>
            <person name="Wade C.M."/>
            <person name="Mikkelsen T.S."/>
            <person name="Karlsson E.K."/>
            <person name="Jaffe D.B."/>
            <person name="Kamal M."/>
            <person name="Clamp M."/>
            <person name="Chang J.L."/>
            <person name="Kulbokas E.J. III"/>
            <person name="Zody M.C."/>
            <person name="Mauceli E."/>
            <person name="Xie X."/>
            <person name="Breen M."/>
            <person name="Wayne R.K."/>
            <person name="Ostrander E.A."/>
            <person name="Ponting C.P."/>
            <person name="Galibert F."/>
            <person name="Smith D.R."/>
            <person name="DeJong P.J."/>
            <person name="Kirkness E."/>
            <person name="Alvarez P."/>
            <person name="Biagi T."/>
            <person name="Brockman W."/>
            <person name="Butler J."/>
            <person name="Chin C.W."/>
            <person name="Cook A."/>
            <person name="Cuff J."/>
            <person name="Daly M.J."/>
            <person name="DeCaprio D."/>
            <person name="Gnerre S."/>
            <person name="Grabherr M."/>
            <person name="Kellis M."/>
            <person name="Kleber M."/>
            <person name="Bardeleben C."/>
            <person name="Goodstadt L."/>
            <person name="Heger A."/>
            <person name="Hitte C."/>
            <person name="Kim L."/>
            <person name="Koepfli K.P."/>
            <person name="Parker H.G."/>
            <person name="Pollinger J.P."/>
            <person name="Searle S.M."/>
            <person name="Sutter N.B."/>
            <person name="Thomas R."/>
            <person name="Webber C."/>
            <person name="Baldwin J."/>
            <person name="Abebe A."/>
            <person name="Abouelleil A."/>
            <person name="Aftuck L."/>
            <person name="Ait-Zahra M."/>
            <person name="Aldredge T."/>
            <person name="Allen N."/>
            <person name="An P."/>
            <person name="Anderson S."/>
            <person name="Antoine C."/>
            <person name="Arachchi H."/>
            <person name="Aslam A."/>
            <person name="Ayotte L."/>
            <person name="Bachantsang P."/>
            <person name="Barry A."/>
            <person name="Bayul T."/>
            <person name="Benamara M."/>
            <person name="Berlin A."/>
            <person name="Bessette D."/>
            <person name="Blitshteyn B."/>
            <person name="Bloom T."/>
            <person name="Blye J."/>
            <person name="Boguslavskiy L."/>
            <person name="Bonnet C."/>
            <person name="Boukhgalter B."/>
            <person name="Brown A."/>
            <person name="Cahill P."/>
            <person name="Calixte N."/>
            <person name="Camarata J."/>
            <person name="Cheshatsang Y."/>
            <person name="Chu J."/>
            <person name="Citroen M."/>
            <person name="Collymore A."/>
            <person name="Cooke P."/>
            <person name="Dawoe T."/>
            <person name="Daza R."/>
            <person name="Decktor K."/>
            <person name="DeGray S."/>
            <person name="Dhargay N."/>
            <person name="Dooley K."/>
            <person name="Dooley K."/>
            <person name="Dorje P."/>
            <person name="Dorjee K."/>
            <person name="Dorris L."/>
            <person name="Duffey N."/>
            <person name="Dupes A."/>
            <person name="Egbiremolen O."/>
            <person name="Elong R."/>
            <person name="Falk J."/>
            <person name="Farina A."/>
            <person name="Faro S."/>
            <person name="Ferguson D."/>
            <person name="Ferreira P."/>
            <person name="Fisher S."/>
            <person name="FitzGerald M."/>
            <person name="Foley K."/>
            <person name="Foley C."/>
            <person name="Franke A."/>
            <person name="Friedrich D."/>
            <person name="Gage D."/>
            <person name="Garber M."/>
            <person name="Gearin G."/>
            <person name="Giannoukos G."/>
            <person name="Goode T."/>
            <person name="Goyette A."/>
            <person name="Graham J."/>
            <person name="Grandbois E."/>
            <person name="Gyaltsen K."/>
            <person name="Hafez N."/>
            <person name="Hagopian D."/>
            <person name="Hagos B."/>
            <person name="Hall J."/>
            <person name="Healy C."/>
            <person name="Hegarty R."/>
            <person name="Honan T."/>
            <person name="Horn A."/>
            <person name="Houde N."/>
            <person name="Hughes L."/>
            <person name="Hunnicutt L."/>
            <person name="Husby M."/>
            <person name="Jester B."/>
            <person name="Jones C."/>
            <person name="Kamat A."/>
            <person name="Kanga B."/>
            <person name="Kells C."/>
            <person name="Khazanovich D."/>
            <person name="Kieu A.C."/>
            <person name="Kisner P."/>
            <person name="Kumar M."/>
            <person name="Lance K."/>
            <person name="Landers T."/>
            <person name="Lara M."/>
            <person name="Lee W."/>
            <person name="Leger J.P."/>
            <person name="Lennon N."/>
            <person name="Leuper L."/>
            <person name="LeVine S."/>
            <person name="Liu J."/>
            <person name="Liu X."/>
            <person name="Lokyitsang Y."/>
            <person name="Lokyitsang T."/>
            <person name="Lui A."/>
            <person name="Macdonald J."/>
            <person name="Major J."/>
            <person name="Marabella R."/>
            <person name="Maru K."/>
            <person name="Matthews C."/>
            <person name="McDonough S."/>
            <person name="Mehta T."/>
            <person name="Meldrim J."/>
            <person name="Melnikov A."/>
            <person name="Meneus L."/>
            <person name="Mihalev A."/>
            <person name="Mihova T."/>
            <person name="Miller K."/>
            <person name="Mittelman R."/>
            <person name="Mlenga V."/>
            <person name="Mulrain L."/>
            <person name="Munson G."/>
            <person name="Navidi A."/>
            <person name="Naylor J."/>
            <person name="Nguyen T."/>
            <person name="Nguyen N."/>
            <person name="Nguyen C."/>
            <person name="Nguyen T."/>
            <person name="Nicol R."/>
            <person name="Norbu N."/>
            <person name="Norbu C."/>
            <person name="Novod N."/>
            <person name="Nyima T."/>
            <person name="Olandt P."/>
            <person name="O'Neill B."/>
            <person name="O'Neill K."/>
            <person name="Osman S."/>
            <person name="Oyono L."/>
            <person name="Patti C."/>
            <person name="Perrin D."/>
            <person name="Phunkhang P."/>
            <person name="Pierre F."/>
            <person name="Priest M."/>
            <person name="Rachupka A."/>
            <person name="Raghuraman S."/>
            <person name="Rameau R."/>
            <person name="Ray V."/>
            <person name="Raymond C."/>
            <person name="Rege F."/>
            <person name="Rise C."/>
            <person name="Rogers J."/>
            <person name="Rogov P."/>
            <person name="Sahalie J."/>
            <person name="Settipalli S."/>
            <person name="Sharpe T."/>
            <person name="Shea T."/>
            <person name="Sheehan M."/>
            <person name="Sherpa N."/>
            <person name="Shi J."/>
            <person name="Shih D."/>
            <person name="Sloan J."/>
            <person name="Smith C."/>
            <person name="Sparrow T."/>
            <person name="Stalker J."/>
            <person name="Stange-Thomann N."/>
            <person name="Stavropoulos S."/>
            <person name="Stone C."/>
            <person name="Stone S."/>
            <person name="Sykes S."/>
            <person name="Tchuinga P."/>
            <person name="Tenzing P."/>
            <person name="Tesfaye S."/>
            <person name="Thoulutsang D."/>
            <person name="Thoulutsang Y."/>
            <person name="Topham K."/>
            <person name="Topping I."/>
            <person name="Tsamla T."/>
            <person name="Vassiliev H."/>
            <person name="Venkataraman V."/>
            <person name="Vo A."/>
            <person name="Wangchuk T."/>
            <person name="Wangdi T."/>
            <person name="Weiand M."/>
            <person name="Wilkinson J."/>
            <person name="Wilson A."/>
            <person name="Yadav S."/>
            <person name="Yang S."/>
            <person name="Yang X."/>
            <person name="Young G."/>
            <person name="Yu Q."/>
            <person name="Zainoun J."/>
            <person name="Zembek L."/>
            <person name="Zimmer A."/>
            <person name="Lander E.S."/>
        </authorList>
    </citation>
    <scope>NUCLEOTIDE SEQUENCE [LARGE SCALE GENOMIC DNA]</scope>
    <source>
        <strain evidence="2">Boxer</strain>
    </source>
</reference>
<dbReference type="GO" id="GO:0004865">
    <property type="term" value="F:protein serine/threonine phosphatase inhibitor activity"/>
    <property type="evidence" value="ECO:0007669"/>
    <property type="project" value="InterPro"/>
</dbReference>
<evidence type="ECO:0000313" key="3">
    <source>
        <dbReference type="Ensembl" id="ENSCAFP00040038220.1"/>
    </source>
</evidence>
<dbReference type="Proteomes" id="UP000002254">
    <property type="component" value="Chromosome X"/>
</dbReference>
<reference evidence="3" key="2">
    <citation type="submission" date="2018-10" db="EMBL/GenBank/DDBJ databases">
        <title>De novo assembly of a Great Dane genome.</title>
        <authorList>
            <person name="Kidd J.M."/>
            <person name="Pendleton A.L."/>
            <person name="Shen F."/>
            <person name="Emery S."/>
        </authorList>
    </citation>
    <scope>NUCLEOTIDE SEQUENCE [LARGE SCALE GENOMIC DNA]</scope>
    <source>
        <strain evidence="3">Great Dane</strain>
    </source>
</reference>
<dbReference type="AlphaFoldDB" id="A0A8C0TL21"/>
<dbReference type="PANTHER" id="PTHR22227">
    <property type="entry name" value="FAMILY WITH SEQUENCE SIMILARITY 122B ISOFORM X1"/>
    <property type="match status" value="1"/>
</dbReference>
<dbReference type="InterPro" id="IPR026716">
    <property type="entry name" value="PBIR1/2/3"/>
</dbReference>
<dbReference type="Proteomes" id="UP000694542">
    <property type="component" value="Chromosome X"/>
</dbReference>
<gene>
    <name evidence="2" type="primary">LOC611751</name>
</gene>
<evidence type="ECO:0000313" key="4">
    <source>
        <dbReference type="Proteomes" id="UP000002254"/>
    </source>
</evidence>
<protein>
    <submittedName>
        <fullName evidence="3">PABIR family member 3</fullName>
    </submittedName>
</protein>
<dbReference type="Ensembl" id="ENSCAFT00000029977.5">
    <property type="protein sequence ID" value="ENSCAFP00000027858.4"/>
    <property type="gene ID" value="ENSCAFG00000018887.6"/>
</dbReference>
<evidence type="ECO:0000256" key="1">
    <source>
        <dbReference type="ARBA" id="ARBA00006725"/>
    </source>
</evidence>
<evidence type="ECO:0000313" key="5">
    <source>
        <dbReference type="Proteomes" id="UP000694542"/>
    </source>
</evidence>
<proteinExistence type="inferred from homology"/>
<comment type="similarity">
    <text evidence="1">Belongs to the FAM122 family.</text>
</comment>
<name>A0A8C0TL21_CANLF</name>
<organism evidence="3 5">
    <name type="scientific">Canis lupus familiaris</name>
    <name type="common">Dog</name>
    <name type="synonym">Canis familiaris</name>
    <dbReference type="NCBI Taxonomy" id="9615"/>
    <lineage>
        <taxon>Eukaryota</taxon>
        <taxon>Metazoa</taxon>
        <taxon>Chordata</taxon>
        <taxon>Craniata</taxon>
        <taxon>Vertebrata</taxon>
        <taxon>Euteleostomi</taxon>
        <taxon>Mammalia</taxon>
        <taxon>Eutheria</taxon>
        <taxon>Laurasiatheria</taxon>
        <taxon>Carnivora</taxon>
        <taxon>Caniformia</taxon>
        <taxon>Canidae</taxon>
        <taxon>Canis</taxon>
    </lineage>
</organism>
<dbReference type="Ensembl" id="ENSCAFT00040043797.1">
    <property type="protein sequence ID" value="ENSCAFP00040038220.1"/>
    <property type="gene ID" value="ENSCAFG00040023537.1"/>
</dbReference>
<accession>A0A8C0TL21</accession>
<sequence>MAQEKMELDLELLPTSATTDNTLRRSNSAPLINGLGDNSQVFQGDTLTTRRNSTTFMTQHCPFLPPPSIPTPMCGSFGHLHQIKQEEGMDLINREAMHEWKVQTAIQINRSWEASLNLSDGDLEKPSSKCIDLIPVSPATSPTRGIGKQCLPPSLQTCVGCTTLPPSPIPNPTQRFTVRSQSPNNTIRPSICGPLKRKGEIFEDQPKRSFYGTTNVVSSDTTQQSDMNVSSDILDRNISNTVSSCNLSVRINTVTSSISSSDSVLHLF</sequence>